<organism evidence="3 5">
    <name type="scientific">Jannaschia seohaensis</name>
    <dbReference type="NCBI Taxonomy" id="475081"/>
    <lineage>
        <taxon>Bacteria</taxon>
        <taxon>Pseudomonadati</taxon>
        <taxon>Pseudomonadota</taxon>
        <taxon>Alphaproteobacteria</taxon>
        <taxon>Rhodobacterales</taxon>
        <taxon>Roseobacteraceae</taxon>
        <taxon>Jannaschia</taxon>
    </lineage>
</organism>
<evidence type="ECO:0000313" key="4">
    <source>
        <dbReference type="Proteomes" id="UP000245839"/>
    </source>
</evidence>
<dbReference type="Pfam" id="PF05050">
    <property type="entry name" value="Methyltransf_21"/>
    <property type="match status" value="1"/>
</dbReference>
<dbReference type="PANTHER" id="PTHR34203:SF15">
    <property type="entry name" value="SLL1173 PROTEIN"/>
    <property type="match status" value="1"/>
</dbReference>
<dbReference type="GO" id="GO:0032259">
    <property type="term" value="P:methylation"/>
    <property type="evidence" value="ECO:0007669"/>
    <property type="project" value="UniProtKB-KW"/>
</dbReference>
<dbReference type="InterPro" id="IPR052514">
    <property type="entry name" value="SAM-dependent_MTase"/>
</dbReference>
<dbReference type="AlphaFoldDB" id="A0A2Y9B3Q0"/>
<evidence type="ECO:0000313" key="5">
    <source>
        <dbReference type="Proteomes" id="UP000251571"/>
    </source>
</evidence>
<proteinExistence type="predicted"/>
<dbReference type="NCBIfam" id="TIGR01444">
    <property type="entry name" value="fkbM_fam"/>
    <property type="match status" value="1"/>
</dbReference>
<evidence type="ECO:0000259" key="1">
    <source>
        <dbReference type="Pfam" id="PF05050"/>
    </source>
</evidence>
<reference evidence="3" key="1">
    <citation type="submission" date="2016-10" db="EMBL/GenBank/DDBJ databases">
        <authorList>
            <person name="Cai Z."/>
        </authorList>
    </citation>
    <scope>NUCLEOTIDE SEQUENCE [LARGE SCALE GENOMIC DNA]</scope>
    <source>
        <strain evidence="3">DSM 25227</strain>
    </source>
</reference>
<protein>
    <submittedName>
        <fullName evidence="2">FkbM family methyltransferase</fullName>
    </submittedName>
    <submittedName>
        <fullName evidence="3">Methyltransferase, FkbM family</fullName>
    </submittedName>
</protein>
<evidence type="ECO:0000313" key="2">
    <source>
        <dbReference type="EMBL" id="PWJ13299.1"/>
    </source>
</evidence>
<evidence type="ECO:0000313" key="3">
    <source>
        <dbReference type="EMBL" id="SSA50625.1"/>
    </source>
</evidence>
<dbReference type="GO" id="GO:0008168">
    <property type="term" value="F:methyltransferase activity"/>
    <property type="evidence" value="ECO:0007669"/>
    <property type="project" value="UniProtKB-KW"/>
</dbReference>
<keyword evidence="4" id="KW-1185">Reference proteome</keyword>
<sequence>MYFKKHAEFTIAGVKVRLPQGIKGRIGSHWAKGQFYEPGLLAHVGAQNRPGTYVDAGMNNGNHALYFALCCPSRQVIGFEPYGEWVRHAHELFRMNKMTEHIRIMNCALGAAPGTIDLDINGKWTESPVMRLDDLGLTDVAVMKIDVEGMERAVLQGAEATIRSQKPLLYIEIFDDVLDETTAYLDGLGYDRGRRFGSPTYLFAPR</sequence>
<keyword evidence="3" id="KW-0489">Methyltransferase</keyword>
<name>A0A2Y9B3Q0_9RHOB</name>
<dbReference type="Gene3D" id="3.40.50.150">
    <property type="entry name" value="Vaccinia Virus protein VP39"/>
    <property type="match status" value="1"/>
</dbReference>
<accession>A0A2Y9B3Q0</accession>
<dbReference type="EMBL" id="UETC01000014">
    <property type="protein sequence ID" value="SSA50625.1"/>
    <property type="molecule type" value="Genomic_DNA"/>
</dbReference>
<dbReference type="EMBL" id="QGDJ01000014">
    <property type="protein sequence ID" value="PWJ13299.1"/>
    <property type="molecule type" value="Genomic_DNA"/>
</dbReference>
<feature type="domain" description="Methyltransferase FkbM" evidence="1">
    <location>
        <begin position="55"/>
        <end position="190"/>
    </location>
</feature>
<dbReference type="Proteomes" id="UP000245839">
    <property type="component" value="Unassembled WGS sequence"/>
</dbReference>
<dbReference type="InterPro" id="IPR029063">
    <property type="entry name" value="SAM-dependent_MTases_sf"/>
</dbReference>
<gene>
    <name evidence="2" type="ORF">BCF38_11462</name>
    <name evidence="3" type="ORF">SAMN05421539_11462</name>
</gene>
<dbReference type="OrthoDB" id="5679686at2"/>
<dbReference type="Proteomes" id="UP000251571">
    <property type="component" value="Unassembled WGS sequence"/>
</dbReference>
<dbReference type="PANTHER" id="PTHR34203">
    <property type="entry name" value="METHYLTRANSFERASE, FKBM FAMILY PROTEIN"/>
    <property type="match status" value="1"/>
</dbReference>
<reference evidence="2 4" key="3">
    <citation type="submission" date="2018-03" db="EMBL/GenBank/DDBJ databases">
        <title>Genomic Encyclopedia of Archaeal and Bacterial Type Strains, Phase II (KMG-II): from individual species to whole genera.</title>
        <authorList>
            <person name="Goeker M."/>
        </authorList>
    </citation>
    <scope>NUCLEOTIDE SEQUENCE [LARGE SCALE GENOMIC DNA]</scope>
    <source>
        <strain evidence="2 4">DSM 25227</strain>
    </source>
</reference>
<keyword evidence="3" id="KW-0808">Transferase</keyword>
<reference evidence="5" key="2">
    <citation type="submission" date="2016-10" db="EMBL/GenBank/DDBJ databases">
        <authorList>
            <person name="Varghese N."/>
            <person name="Submissions S."/>
        </authorList>
    </citation>
    <scope>NUCLEOTIDE SEQUENCE [LARGE SCALE GENOMIC DNA]</scope>
    <source>
        <strain evidence="5">DSM 25227</strain>
    </source>
</reference>
<dbReference type="RefSeq" id="WP_109565986.1">
    <property type="nucleotide sequence ID" value="NZ_QGDJ01000014.1"/>
</dbReference>
<dbReference type="InterPro" id="IPR006342">
    <property type="entry name" value="FkbM_mtfrase"/>
</dbReference>
<dbReference type="SUPFAM" id="SSF53335">
    <property type="entry name" value="S-adenosyl-L-methionine-dependent methyltransferases"/>
    <property type="match status" value="1"/>
</dbReference>